<dbReference type="OrthoDB" id="8830751at2759"/>
<reference evidence="4" key="1">
    <citation type="journal article" date="2019" name="Environ. Microbiol.">
        <title>Fungal ecological strategies reflected in gene transcription - a case study of two litter decomposers.</title>
        <authorList>
            <person name="Barbi F."/>
            <person name="Kohler A."/>
            <person name="Barry K."/>
            <person name="Baskaran P."/>
            <person name="Daum C."/>
            <person name="Fauchery L."/>
            <person name="Ihrmark K."/>
            <person name="Kuo A."/>
            <person name="LaButti K."/>
            <person name="Lipzen A."/>
            <person name="Morin E."/>
            <person name="Grigoriev I.V."/>
            <person name="Henrissat B."/>
            <person name="Lindahl B."/>
            <person name="Martin F."/>
        </authorList>
    </citation>
    <scope>NUCLEOTIDE SEQUENCE</scope>
    <source>
        <strain evidence="4">JB14</strain>
    </source>
</reference>
<sequence>TTYKQYLVDIEVDGKHVELEFYDTSFADAELNPDQIRQLSYDDAHVVVICFGIDSPDSISNLEHRWKPEVRHFCPGIPIILVGCKSDLRYDPKTISELKKTKQAPVTHEEAMAASMKIGAMMYLECSSLTSAGVREIFQNATRAALQQSKPQRPKLTGL</sequence>
<keyword evidence="5" id="KW-1185">Reference proteome</keyword>
<proteinExistence type="predicted"/>
<gene>
    <name evidence="4" type="ORF">BT96DRAFT_738700</name>
</gene>
<dbReference type="InterPro" id="IPR001806">
    <property type="entry name" value="Small_GTPase"/>
</dbReference>
<dbReference type="PROSITE" id="PS51421">
    <property type="entry name" value="RAS"/>
    <property type="match status" value="1"/>
</dbReference>
<dbReference type="NCBIfam" id="TIGR00231">
    <property type="entry name" value="small_GTP"/>
    <property type="match status" value="1"/>
</dbReference>
<dbReference type="Gene3D" id="3.40.50.300">
    <property type="entry name" value="P-loop containing nucleotide triphosphate hydrolases"/>
    <property type="match status" value="1"/>
</dbReference>
<dbReference type="InterPro" id="IPR005225">
    <property type="entry name" value="Small_GTP-bd"/>
</dbReference>
<dbReference type="GO" id="GO:0005525">
    <property type="term" value="F:GTP binding"/>
    <property type="evidence" value="ECO:0007669"/>
    <property type="project" value="UniProtKB-KW"/>
</dbReference>
<dbReference type="EMBL" id="ML769522">
    <property type="protein sequence ID" value="KAE9395945.1"/>
    <property type="molecule type" value="Genomic_DNA"/>
</dbReference>
<accession>A0A6A4HG36</accession>
<protein>
    <submittedName>
        <fullName evidence="4">Ras-domain-containing protein</fullName>
    </submittedName>
</protein>
<dbReference type="GO" id="GO:0003924">
    <property type="term" value="F:GTPase activity"/>
    <property type="evidence" value="ECO:0007669"/>
    <property type="project" value="InterPro"/>
</dbReference>
<dbReference type="Proteomes" id="UP000799118">
    <property type="component" value="Unassembled WGS sequence"/>
</dbReference>
<keyword evidence="2" id="KW-0547">Nucleotide-binding</keyword>
<dbReference type="InterPro" id="IPR003578">
    <property type="entry name" value="Small_GTPase_Rho"/>
</dbReference>
<dbReference type="PROSITE" id="PS51420">
    <property type="entry name" value="RHO"/>
    <property type="match status" value="1"/>
</dbReference>
<organism evidence="4 5">
    <name type="scientific">Gymnopus androsaceus JB14</name>
    <dbReference type="NCBI Taxonomy" id="1447944"/>
    <lineage>
        <taxon>Eukaryota</taxon>
        <taxon>Fungi</taxon>
        <taxon>Dikarya</taxon>
        <taxon>Basidiomycota</taxon>
        <taxon>Agaricomycotina</taxon>
        <taxon>Agaricomycetes</taxon>
        <taxon>Agaricomycetidae</taxon>
        <taxon>Agaricales</taxon>
        <taxon>Marasmiineae</taxon>
        <taxon>Omphalotaceae</taxon>
        <taxon>Gymnopus</taxon>
    </lineage>
</organism>
<evidence type="ECO:0000313" key="5">
    <source>
        <dbReference type="Proteomes" id="UP000799118"/>
    </source>
</evidence>
<evidence type="ECO:0000256" key="1">
    <source>
        <dbReference type="ARBA" id="ARBA00022481"/>
    </source>
</evidence>
<dbReference type="SMART" id="SM00175">
    <property type="entry name" value="RAB"/>
    <property type="match status" value="1"/>
</dbReference>
<dbReference type="PRINTS" id="PR00449">
    <property type="entry name" value="RASTRNSFRMNG"/>
</dbReference>
<dbReference type="AlphaFoldDB" id="A0A6A4HG36"/>
<dbReference type="PROSITE" id="PS51419">
    <property type="entry name" value="RAB"/>
    <property type="match status" value="1"/>
</dbReference>
<feature type="non-terminal residue" evidence="4">
    <location>
        <position position="159"/>
    </location>
</feature>
<keyword evidence="3" id="KW-0342">GTP-binding</keyword>
<evidence type="ECO:0000256" key="3">
    <source>
        <dbReference type="ARBA" id="ARBA00023134"/>
    </source>
</evidence>
<dbReference type="PANTHER" id="PTHR24072">
    <property type="entry name" value="RHO FAMILY GTPASE"/>
    <property type="match status" value="1"/>
</dbReference>
<keyword evidence="1" id="KW-0488">Methylation</keyword>
<dbReference type="Pfam" id="PF00071">
    <property type="entry name" value="Ras"/>
    <property type="match status" value="1"/>
</dbReference>
<dbReference type="SUPFAM" id="SSF52540">
    <property type="entry name" value="P-loop containing nucleoside triphosphate hydrolases"/>
    <property type="match status" value="1"/>
</dbReference>
<feature type="non-terminal residue" evidence="4">
    <location>
        <position position="1"/>
    </location>
</feature>
<dbReference type="InterPro" id="IPR027417">
    <property type="entry name" value="P-loop_NTPase"/>
</dbReference>
<evidence type="ECO:0000256" key="2">
    <source>
        <dbReference type="ARBA" id="ARBA00022741"/>
    </source>
</evidence>
<dbReference type="SMART" id="SM00174">
    <property type="entry name" value="RHO"/>
    <property type="match status" value="1"/>
</dbReference>
<name>A0A6A4HG36_9AGAR</name>
<dbReference type="GO" id="GO:0007264">
    <property type="term" value="P:small GTPase-mediated signal transduction"/>
    <property type="evidence" value="ECO:0007669"/>
    <property type="project" value="InterPro"/>
</dbReference>
<evidence type="ECO:0000313" key="4">
    <source>
        <dbReference type="EMBL" id="KAE9395945.1"/>
    </source>
</evidence>